<gene>
    <name evidence="1" type="ORF">DCAF_LOCUS939</name>
</gene>
<protein>
    <submittedName>
        <fullName evidence="1">Uncharacterized protein</fullName>
    </submittedName>
</protein>
<evidence type="ECO:0000313" key="1">
    <source>
        <dbReference type="EMBL" id="CAK7323316.1"/>
    </source>
</evidence>
<dbReference type="Proteomes" id="UP001314170">
    <property type="component" value="Unassembled WGS sequence"/>
</dbReference>
<reference evidence="1 2" key="1">
    <citation type="submission" date="2024-01" db="EMBL/GenBank/DDBJ databases">
        <authorList>
            <person name="Waweru B."/>
        </authorList>
    </citation>
    <scope>NUCLEOTIDE SEQUENCE [LARGE SCALE GENOMIC DNA]</scope>
</reference>
<evidence type="ECO:0000313" key="2">
    <source>
        <dbReference type="Proteomes" id="UP001314170"/>
    </source>
</evidence>
<organism evidence="1 2">
    <name type="scientific">Dovyalis caffra</name>
    <dbReference type="NCBI Taxonomy" id="77055"/>
    <lineage>
        <taxon>Eukaryota</taxon>
        <taxon>Viridiplantae</taxon>
        <taxon>Streptophyta</taxon>
        <taxon>Embryophyta</taxon>
        <taxon>Tracheophyta</taxon>
        <taxon>Spermatophyta</taxon>
        <taxon>Magnoliopsida</taxon>
        <taxon>eudicotyledons</taxon>
        <taxon>Gunneridae</taxon>
        <taxon>Pentapetalae</taxon>
        <taxon>rosids</taxon>
        <taxon>fabids</taxon>
        <taxon>Malpighiales</taxon>
        <taxon>Salicaceae</taxon>
        <taxon>Flacourtieae</taxon>
        <taxon>Dovyalis</taxon>
    </lineage>
</organism>
<comment type="caution">
    <text evidence="1">The sequence shown here is derived from an EMBL/GenBank/DDBJ whole genome shotgun (WGS) entry which is preliminary data.</text>
</comment>
<name>A0AAV1QTF9_9ROSI</name>
<dbReference type="EMBL" id="CAWUPB010000079">
    <property type="protein sequence ID" value="CAK7323316.1"/>
    <property type="molecule type" value="Genomic_DNA"/>
</dbReference>
<dbReference type="AlphaFoldDB" id="A0AAV1QTF9"/>
<proteinExistence type="predicted"/>
<keyword evidence="2" id="KW-1185">Reference proteome</keyword>
<sequence length="114" mass="12217">MAVGERECECGLGEDDVEQNTLLMGNVVVRREDDNGGVLRRYAHQVFELGVLCERSCESLGLDEKVGHGSVIPMIAVLGEKNDGSLRSVVVKGRLGNGGGVLVEMMIVGGFVWV</sequence>
<accession>A0AAV1QTF9</accession>